<proteinExistence type="predicted"/>
<comment type="caution">
    <text evidence="1">The sequence shown here is derived from an EMBL/GenBank/DDBJ whole genome shotgun (WGS) entry which is preliminary data.</text>
</comment>
<protein>
    <submittedName>
        <fullName evidence="1">Uncharacterized protein</fullName>
    </submittedName>
</protein>
<accession>A0ACB8V1J3</accession>
<evidence type="ECO:0000313" key="1">
    <source>
        <dbReference type="EMBL" id="KAI2390354.1"/>
    </source>
</evidence>
<gene>
    <name evidence="1" type="ORF">LOY88_001688</name>
</gene>
<sequence>MASNFRIANMRLCRAFGRNARTTSRSTITTTATYTESVAAPIPGKRDLAVVNNTPLAPGTDNGGFFALPICSRPTPKVEEANTTAPFLACYDFEMLFRPPWFVELPVSTTRAAAESRSKPSPGTTGL</sequence>
<organism evidence="1">
    <name type="scientific">Ophidiomyces ophidiicola</name>
    <dbReference type="NCBI Taxonomy" id="1387563"/>
    <lineage>
        <taxon>Eukaryota</taxon>
        <taxon>Fungi</taxon>
        <taxon>Dikarya</taxon>
        <taxon>Ascomycota</taxon>
        <taxon>Pezizomycotina</taxon>
        <taxon>Eurotiomycetes</taxon>
        <taxon>Eurotiomycetidae</taxon>
        <taxon>Onygenales</taxon>
        <taxon>Onygenaceae</taxon>
        <taxon>Ophidiomyces</taxon>
    </lineage>
</organism>
<reference evidence="1" key="1">
    <citation type="journal article" date="2022" name="bioRxiv">
        <title>Population genetic analysis of Ophidiomyces ophidiicola, the causative agent of snake fungal disease, indicates recent introductions to the USA.</title>
        <authorList>
            <person name="Ladner J.T."/>
            <person name="Palmer J.M."/>
            <person name="Ettinger C.L."/>
            <person name="Stajich J.E."/>
            <person name="Farrell T.M."/>
            <person name="Glorioso B.M."/>
            <person name="Lawson B."/>
            <person name="Price S.J."/>
            <person name="Stengle A.G."/>
            <person name="Grear D.A."/>
            <person name="Lorch J.M."/>
        </authorList>
    </citation>
    <scope>NUCLEOTIDE SEQUENCE</scope>
    <source>
        <strain evidence="1">NWHC 24266-5</strain>
    </source>
</reference>
<dbReference type="EMBL" id="JALBCA010000018">
    <property type="protein sequence ID" value="KAI2390354.1"/>
    <property type="molecule type" value="Genomic_DNA"/>
</dbReference>
<name>A0ACB8V1J3_9EURO</name>